<accession>A0A7R9ZPP0</accession>
<dbReference type="EMBL" id="HBEF01018650">
    <property type="protein sequence ID" value="CAD8339363.1"/>
    <property type="molecule type" value="Transcribed_RNA"/>
</dbReference>
<name>A0A7R9ZPP0_9STRA</name>
<evidence type="ECO:0000313" key="2">
    <source>
        <dbReference type="EMBL" id="CAD8339363.1"/>
    </source>
</evidence>
<gene>
    <name evidence="2" type="ORF">CAUS1442_LOCUS11496</name>
</gene>
<evidence type="ECO:0000256" key="1">
    <source>
        <dbReference type="SAM" id="MobiDB-lite"/>
    </source>
</evidence>
<dbReference type="AlphaFoldDB" id="A0A7R9ZPP0"/>
<proteinExistence type="predicted"/>
<feature type="compositionally biased region" description="Polar residues" evidence="1">
    <location>
        <begin position="63"/>
        <end position="81"/>
    </location>
</feature>
<protein>
    <submittedName>
        <fullName evidence="2">Uncharacterized protein</fullName>
    </submittedName>
</protein>
<feature type="region of interest" description="Disordered" evidence="1">
    <location>
        <begin position="1"/>
        <end position="121"/>
    </location>
</feature>
<sequence length="121" mass="13277">MIHRQGIQRETTKNEASAAGDGSIYQKDQHLFHPCNSTPNANCDPPLLPPGPTECGREGCHCGQQNQQSSEHNQIPPTGDQQHPLIFTLQMPLSSPRRQSATAIAVHNPEESNISHCGQYE</sequence>
<reference evidence="2" key="1">
    <citation type="submission" date="2021-01" db="EMBL/GenBank/DDBJ databases">
        <authorList>
            <person name="Corre E."/>
            <person name="Pelletier E."/>
            <person name="Niang G."/>
            <person name="Scheremetjew M."/>
            <person name="Finn R."/>
            <person name="Kale V."/>
            <person name="Holt S."/>
            <person name="Cochrane G."/>
            <person name="Meng A."/>
            <person name="Brown T."/>
            <person name="Cohen L."/>
        </authorList>
    </citation>
    <scope>NUCLEOTIDE SEQUENCE</scope>
    <source>
        <strain evidence="2">CCMP3328</strain>
    </source>
</reference>
<organism evidence="2">
    <name type="scientific">Craspedostauros australis</name>
    <dbReference type="NCBI Taxonomy" id="1486917"/>
    <lineage>
        <taxon>Eukaryota</taxon>
        <taxon>Sar</taxon>
        <taxon>Stramenopiles</taxon>
        <taxon>Ochrophyta</taxon>
        <taxon>Bacillariophyta</taxon>
        <taxon>Bacillariophyceae</taxon>
        <taxon>Bacillariophycidae</taxon>
        <taxon>Naviculales</taxon>
        <taxon>Naviculaceae</taxon>
        <taxon>Craspedostauros</taxon>
    </lineage>
</organism>
<feature type="compositionally biased region" description="Polar residues" evidence="1">
    <location>
        <begin position="111"/>
        <end position="121"/>
    </location>
</feature>
<feature type="compositionally biased region" description="Polar residues" evidence="1">
    <location>
        <begin position="91"/>
        <end position="102"/>
    </location>
</feature>